<accession>A0A930YW58</accession>
<name>A0A930YW58_9FLAO</name>
<gene>
    <name evidence="1" type="ORF">IC612_06925</name>
</gene>
<dbReference type="Pfam" id="PF09424">
    <property type="entry name" value="YqeY"/>
    <property type="match status" value="1"/>
</dbReference>
<dbReference type="PANTHER" id="PTHR28055:SF1">
    <property type="entry name" value="ALTERED INHERITANCE OF MITOCHONDRIA PROTEIN 41, MITOCHONDRIAL"/>
    <property type="match status" value="1"/>
</dbReference>
<keyword evidence="2" id="KW-1185">Reference proteome</keyword>
<dbReference type="InterPro" id="IPR019004">
    <property type="entry name" value="YqeY/Aim41"/>
</dbReference>
<dbReference type="InterPro" id="IPR042184">
    <property type="entry name" value="YqeY/Aim41_N"/>
</dbReference>
<dbReference type="Gene3D" id="1.10.10.410">
    <property type="match status" value="1"/>
</dbReference>
<dbReference type="PANTHER" id="PTHR28055">
    <property type="entry name" value="ALTERED INHERITANCE OF MITOCHONDRIA PROTEIN 41, MITOCHONDRIAL"/>
    <property type="match status" value="1"/>
</dbReference>
<dbReference type="InterPro" id="IPR023168">
    <property type="entry name" value="GatB_Yqey_C_2"/>
</dbReference>
<organism evidence="1 2">
    <name type="scientific">Planobacterium oryzisoli</name>
    <dbReference type="NCBI Taxonomy" id="2771435"/>
    <lineage>
        <taxon>Bacteria</taxon>
        <taxon>Pseudomonadati</taxon>
        <taxon>Bacteroidota</taxon>
        <taxon>Flavobacteriia</taxon>
        <taxon>Flavobacteriales</taxon>
        <taxon>Weeksellaceae</taxon>
        <taxon>Chryseobacterium group</taxon>
        <taxon>Chryseobacterium</taxon>
    </lineage>
</organism>
<evidence type="ECO:0000313" key="1">
    <source>
        <dbReference type="EMBL" id="MBF5027527.1"/>
    </source>
</evidence>
<reference evidence="1" key="1">
    <citation type="submission" date="2020-11" db="EMBL/GenBank/DDBJ databases">
        <title>Genome seq and assembly of Planobacterium sp.</title>
        <authorList>
            <person name="Chhetri G."/>
        </authorList>
    </citation>
    <scope>NUCLEOTIDE SEQUENCE</scope>
    <source>
        <strain evidence="1">GCR5</strain>
    </source>
</reference>
<dbReference type="InterPro" id="IPR003789">
    <property type="entry name" value="Asn/Gln_tRNA_amidoTrase-B-like"/>
</dbReference>
<evidence type="ECO:0000313" key="2">
    <source>
        <dbReference type="Proteomes" id="UP000694480"/>
    </source>
</evidence>
<sequence>MSLEITITEAIKAAMRSKDKVALDALRAVKSQLQLLKTENRDQEITSEQEISILQRLIKQRKDSITQFSAQGREDLSEVERAQMEVIERFLPAQLTEEELEVQVRMLIEQTGASSIKDLGKVMPLATKTLAGKSDGKSISEMVKKLLS</sequence>
<dbReference type="AlphaFoldDB" id="A0A930YW58"/>
<dbReference type="SUPFAM" id="SSF89095">
    <property type="entry name" value="GatB/YqeY motif"/>
    <property type="match status" value="1"/>
</dbReference>
<dbReference type="RefSeq" id="WP_194739452.1">
    <property type="nucleotide sequence ID" value="NZ_JADKYY010000007.1"/>
</dbReference>
<dbReference type="EMBL" id="JADKYY010000007">
    <property type="protein sequence ID" value="MBF5027527.1"/>
    <property type="molecule type" value="Genomic_DNA"/>
</dbReference>
<dbReference type="Proteomes" id="UP000694480">
    <property type="component" value="Unassembled WGS sequence"/>
</dbReference>
<dbReference type="Gene3D" id="1.10.1510.10">
    <property type="entry name" value="Uncharacterised protein YqeY/AIM41 PF09424, N-terminal domain"/>
    <property type="match status" value="1"/>
</dbReference>
<dbReference type="GO" id="GO:0016884">
    <property type="term" value="F:carbon-nitrogen ligase activity, with glutamine as amido-N-donor"/>
    <property type="evidence" value="ECO:0007669"/>
    <property type="project" value="InterPro"/>
</dbReference>
<comment type="caution">
    <text evidence="1">The sequence shown here is derived from an EMBL/GenBank/DDBJ whole genome shotgun (WGS) entry which is preliminary data.</text>
</comment>
<protein>
    <submittedName>
        <fullName evidence="1">GatB/YqeY domain-containing protein</fullName>
    </submittedName>
</protein>
<proteinExistence type="predicted"/>